<evidence type="ECO:0000313" key="9">
    <source>
        <dbReference type="EMBL" id="TKY85286.1"/>
    </source>
</evidence>
<sequence>MSGSVSRAARADLKSGKLTLEHFLMRGRTLSLYRKYLRATRDIPNPLARWETIQFFRDDVHRFRHETDLERIKDLLIQGNRFLKQMQGQMTLAGASADGSTNKLRGTRQLSSQ</sequence>
<evidence type="ECO:0000256" key="5">
    <source>
        <dbReference type="ARBA" id="ARBA00026235"/>
    </source>
</evidence>
<dbReference type="EMBL" id="SRRM01000021">
    <property type="protein sequence ID" value="TKY85286.1"/>
    <property type="molecule type" value="Genomic_DNA"/>
</dbReference>
<name>A0A4U7KN11_9BASI</name>
<dbReference type="AlphaFoldDB" id="A0A4U7KN11"/>
<evidence type="ECO:0000256" key="7">
    <source>
        <dbReference type="SAM" id="MobiDB-lite"/>
    </source>
</evidence>
<evidence type="ECO:0000313" key="10">
    <source>
        <dbReference type="Proteomes" id="UP000306050"/>
    </source>
</evidence>
<evidence type="ECO:0000256" key="6">
    <source>
        <dbReference type="ARBA" id="ARBA00044735"/>
    </source>
</evidence>
<feature type="compositionally biased region" description="Polar residues" evidence="7">
    <location>
        <begin position="98"/>
        <end position="113"/>
    </location>
</feature>
<keyword evidence="4" id="KW-0496">Mitochondrion</keyword>
<dbReference type="GeneID" id="40729261"/>
<feature type="region of interest" description="Disordered" evidence="7">
    <location>
        <begin position="92"/>
        <end position="113"/>
    </location>
</feature>
<dbReference type="KEGG" id="sgra:EX895_006366"/>
<evidence type="ECO:0000256" key="1">
    <source>
        <dbReference type="ARBA" id="ARBA00004173"/>
    </source>
</evidence>
<dbReference type="RefSeq" id="XP_029737271.1">
    <property type="nucleotide sequence ID" value="XM_029886958.1"/>
</dbReference>
<protein>
    <recommendedName>
        <fullName evidence="5">LYR motif-containing protein 2</fullName>
    </recommendedName>
</protein>
<proteinExistence type="inferred from homology"/>
<comment type="caution">
    <text evidence="9">The sequence shown here is derived from an EMBL/GenBank/DDBJ whole genome shotgun (WGS) entry which is preliminary data.</text>
</comment>
<evidence type="ECO:0000256" key="3">
    <source>
        <dbReference type="ARBA" id="ARBA00022946"/>
    </source>
</evidence>
<gene>
    <name evidence="9" type="ORF">EX895_006366</name>
</gene>
<organism evidence="9 10">
    <name type="scientific">Sporisorium graminicola</name>
    <dbReference type="NCBI Taxonomy" id="280036"/>
    <lineage>
        <taxon>Eukaryota</taxon>
        <taxon>Fungi</taxon>
        <taxon>Dikarya</taxon>
        <taxon>Basidiomycota</taxon>
        <taxon>Ustilaginomycotina</taxon>
        <taxon>Ustilaginomycetes</taxon>
        <taxon>Ustilaginales</taxon>
        <taxon>Ustilaginaceae</taxon>
        <taxon>Sporisorium</taxon>
    </lineage>
</organism>
<evidence type="ECO:0000256" key="4">
    <source>
        <dbReference type="ARBA" id="ARBA00023128"/>
    </source>
</evidence>
<dbReference type="GO" id="GO:0005739">
    <property type="term" value="C:mitochondrion"/>
    <property type="evidence" value="ECO:0007669"/>
    <property type="project" value="UniProtKB-SubCell"/>
</dbReference>
<keyword evidence="3" id="KW-0809">Transit peptide</keyword>
<dbReference type="OrthoDB" id="74240at2759"/>
<comment type="function">
    <text evidence="6">Involved in efficient integration of the N-module into mitochondrial respiratory chain complex I.</text>
</comment>
<dbReference type="Proteomes" id="UP000306050">
    <property type="component" value="Chromosome SGRAM_8"/>
</dbReference>
<feature type="domain" description="Complex 1 LYR protein" evidence="8">
    <location>
        <begin position="28"/>
        <end position="84"/>
    </location>
</feature>
<comment type="similarity">
    <text evidence="2">Belongs to the complex I LYR family.</text>
</comment>
<dbReference type="CDD" id="cd20262">
    <property type="entry name" value="Complex1_LYR_LYRM2"/>
    <property type="match status" value="1"/>
</dbReference>
<dbReference type="PANTHER" id="PTHR13675">
    <property type="entry name" value="LYR MOTIF-CONTAINING PROTEIN 2"/>
    <property type="match status" value="1"/>
</dbReference>
<dbReference type="Pfam" id="PF05347">
    <property type="entry name" value="Complex1_LYR"/>
    <property type="match status" value="1"/>
</dbReference>
<dbReference type="InterPro" id="IPR008011">
    <property type="entry name" value="Complex1_LYR_dom"/>
</dbReference>
<accession>A0A4U7KN11</accession>
<evidence type="ECO:0000259" key="8">
    <source>
        <dbReference type="Pfam" id="PF05347"/>
    </source>
</evidence>
<keyword evidence="10" id="KW-1185">Reference proteome</keyword>
<dbReference type="InterPro" id="IPR045293">
    <property type="entry name" value="Complex1_LYR_LYRM2"/>
</dbReference>
<comment type="subcellular location">
    <subcellularLocation>
        <location evidence="1">Mitochondrion</location>
    </subcellularLocation>
</comment>
<dbReference type="PANTHER" id="PTHR13675:SF0">
    <property type="entry name" value="LYR MOTIF-CONTAINING PROTEIN 2"/>
    <property type="match status" value="1"/>
</dbReference>
<reference evidence="9 10" key="1">
    <citation type="submission" date="2019-05" db="EMBL/GenBank/DDBJ databases">
        <title>Sporisorium graminicola CBS 10092 draft sequencing and annotation.</title>
        <authorList>
            <person name="Solano-Gonzalez S."/>
            <person name="Caddick M.X."/>
            <person name="Darby A."/>
        </authorList>
    </citation>
    <scope>NUCLEOTIDE SEQUENCE [LARGE SCALE GENOMIC DNA]</scope>
    <source>
        <strain evidence="9 10">CBS 10092</strain>
    </source>
</reference>
<evidence type="ECO:0000256" key="2">
    <source>
        <dbReference type="ARBA" id="ARBA00009508"/>
    </source>
</evidence>